<dbReference type="SFLD" id="SFLDS00005">
    <property type="entry name" value="Isoprenoid_Synthase_Type_I"/>
    <property type="match status" value="1"/>
</dbReference>
<dbReference type="PANTHER" id="PTHR31480">
    <property type="entry name" value="BIFUNCTIONAL LYCOPENE CYCLASE/PHYTOENE SYNTHASE"/>
    <property type="match status" value="1"/>
</dbReference>
<proteinExistence type="predicted"/>
<dbReference type="InterPro" id="IPR008949">
    <property type="entry name" value="Isoprenoid_synthase_dom_sf"/>
</dbReference>
<evidence type="ECO:0000313" key="2">
    <source>
        <dbReference type="EMBL" id="BBF67966.1"/>
    </source>
</evidence>
<evidence type="ECO:0000313" key="3">
    <source>
        <dbReference type="Proteomes" id="UP001059971"/>
    </source>
</evidence>
<dbReference type="InterPro" id="IPR033904">
    <property type="entry name" value="Trans_IPPS_HH"/>
</dbReference>
<dbReference type="InterPro" id="IPR019845">
    <property type="entry name" value="Squalene/phytoene_synthase_CS"/>
</dbReference>
<dbReference type="PROSITE" id="PS01044">
    <property type="entry name" value="SQUALEN_PHYTOEN_SYN_1"/>
    <property type="match status" value="1"/>
</dbReference>
<reference evidence="2" key="1">
    <citation type="submission" date="2018-07" db="EMBL/GenBank/DDBJ databases">
        <title>Complete genome sequence of Sphingomonas bisphenolicum strain AO1, a bisphenol A degradative bacterium isolated from Japanese farm field.</title>
        <authorList>
            <person name="Murakami M."/>
            <person name="Koh M."/>
            <person name="Koba S."/>
            <person name="Matsumura Y."/>
        </authorList>
    </citation>
    <scope>NUCLEOTIDE SEQUENCE</scope>
    <source>
        <strain evidence="2">AO1</strain>
    </source>
</reference>
<dbReference type="CDD" id="cd00683">
    <property type="entry name" value="Trans_IPPS_HH"/>
    <property type="match status" value="1"/>
</dbReference>
<sequence>MSRRMSSSIPDRPALVAHARDSIARGSKSFAMASKLFDRKTRERAWLLYAWCRKCDDIADGQDHGGAMTSVSDAQARLSMMRVLTDKALRGEPTGDPAFDGFGVVMRECAIPERYAHDLIEGFALDARDWRPRSEADMLRYCYHVAGAVGCMMAVLMGVDPKDRATLDRACDLGLAFQLANIARDISEDEAADRCYLPQLWLAEMDIPPGEHMKPWVRPRLAILSRRLADMAAAYEDSARHGTGALPPRAAWAVLAAAGIYGDIARAVARRGEQAWDHRVVTPKREKLGWVARAAVQVAGRASRWPAAVPRPASLWTRPA</sequence>
<keyword evidence="1" id="KW-0808">Transferase</keyword>
<evidence type="ECO:0000256" key="1">
    <source>
        <dbReference type="ARBA" id="ARBA00022679"/>
    </source>
</evidence>
<protein>
    <submittedName>
        <fullName evidence="2">Phytoene synthase</fullName>
    </submittedName>
</protein>
<gene>
    <name evidence="2" type="ORF">SBA_ch1_01660</name>
</gene>
<dbReference type="SFLD" id="SFLDG01212">
    <property type="entry name" value="Phytoene_synthase_like"/>
    <property type="match status" value="1"/>
</dbReference>
<dbReference type="Pfam" id="PF00494">
    <property type="entry name" value="SQS_PSY"/>
    <property type="match status" value="1"/>
</dbReference>
<organism evidence="2 3">
    <name type="scientific">Sphingomonas bisphenolicum</name>
    <dbReference type="NCBI Taxonomy" id="296544"/>
    <lineage>
        <taxon>Bacteria</taxon>
        <taxon>Pseudomonadati</taxon>
        <taxon>Pseudomonadota</taxon>
        <taxon>Alphaproteobacteria</taxon>
        <taxon>Sphingomonadales</taxon>
        <taxon>Sphingomonadaceae</taxon>
        <taxon>Sphingomonas</taxon>
    </lineage>
</organism>
<accession>A0ABN5WER0</accession>
<dbReference type="SFLD" id="SFLDG01018">
    <property type="entry name" value="Squalene/Phytoene_Synthase_Lik"/>
    <property type="match status" value="1"/>
</dbReference>
<dbReference type="EMBL" id="AP018817">
    <property type="protein sequence ID" value="BBF67966.1"/>
    <property type="molecule type" value="Genomic_DNA"/>
</dbReference>
<dbReference type="InterPro" id="IPR044843">
    <property type="entry name" value="Trans_IPPS_bact-type"/>
</dbReference>
<name>A0ABN5WER0_9SPHN</name>
<dbReference type="Gene3D" id="1.10.600.10">
    <property type="entry name" value="Farnesyl Diphosphate Synthase"/>
    <property type="match status" value="1"/>
</dbReference>
<keyword evidence="3" id="KW-1185">Reference proteome</keyword>
<dbReference type="InterPro" id="IPR002060">
    <property type="entry name" value="Squ/phyt_synthse"/>
</dbReference>
<dbReference type="Proteomes" id="UP001059971">
    <property type="component" value="Chromosome 1"/>
</dbReference>
<dbReference type="SUPFAM" id="SSF48576">
    <property type="entry name" value="Terpenoid synthases"/>
    <property type="match status" value="1"/>
</dbReference>
<dbReference type="PROSITE" id="PS01045">
    <property type="entry name" value="SQUALEN_PHYTOEN_SYN_2"/>
    <property type="match status" value="1"/>
</dbReference>